<evidence type="ECO:0000256" key="1">
    <source>
        <dbReference type="ARBA" id="ARBA00004141"/>
    </source>
</evidence>
<evidence type="ECO:0000256" key="8">
    <source>
        <dbReference type="ARBA" id="ARBA00023136"/>
    </source>
</evidence>
<evidence type="ECO:0000256" key="15">
    <source>
        <dbReference type="SAM" id="SignalP"/>
    </source>
</evidence>
<dbReference type="Gene3D" id="3.40.190.10">
    <property type="entry name" value="Periplasmic binding protein-like II"/>
    <property type="match status" value="1"/>
</dbReference>
<dbReference type="Gene3D" id="3.40.50.2300">
    <property type="match status" value="3"/>
</dbReference>
<dbReference type="RefSeq" id="XP_056693886.1">
    <property type="nucleotide sequence ID" value="XM_056837908.1"/>
</dbReference>
<evidence type="ECO:0000256" key="11">
    <source>
        <dbReference type="ARBA" id="ARBA00023286"/>
    </source>
</evidence>
<feature type="signal peptide" evidence="15">
    <location>
        <begin position="1"/>
        <end position="21"/>
    </location>
</feature>
<feature type="transmembrane region" description="Helical" evidence="14">
    <location>
        <begin position="631"/>
        <end position="652"/>
    </location>
</feature>
<dbReference type="PANTHER" id="PTHR18966">
    <property type="entry name" value="IONOTROPIC GLUTAMATE RECEPTOR"/>
    <property type="match status" value="1"/>
</dbReference>
<feature type="transmembrane region" description="Helical" evidence="14">
    <location>
        <begin position="567"/>
        <end position="585"/>
    </location>
</feature>
<dbReference type="InterPro" id="IPR017103">
    <property type="entry name" value="Iontropic_Glu_rcpt_pln"/>
</dbReference>
<evidence type="ECO:0000256" key="3">
    <source>
        <dbReference type="ARBA" id="ARBA00022448"/>
    </source>
</evidence>
<dbReference type="SUPFAM" id="SSF53850">
    <property type="entry name" value="Periplasmic binding protein-like II"/>
    <property type="match status" value="1"/>
</dbReference>
<keyword evidence="6 14" id="KW-1133">Transmembrane helix</keyword>
<feature type="transmembrane region" description="Helical" evidence="14">
    <location>
        <begin position="597"/>
        <end position="616"/>
    </location>
</feature>
<keyword evidence="8 13" id="KW-0472">Membrane</keyword>
<accession>A0ABM3RE46</accession>
<keyword evidence="10" id="KW-0325">Glycoprotein</keyword>
<dbReference type="InterPro" id="IPR044440">
    <property type="entry name" value="GABAb_receptor_plant_PBP1"/>
</dbReference>
<evidence type="ECO:0000256" key="10">
    <source>
        <dbReference type="ARBA" id="ARBA00023180"/>
    </source>
</evidence>
<comment type="function">
    <text evidence="13">Glutamate-gated receptor that probably acts as non-selective cation channel.</text>
</comment>
<dbReference type="InterPro" id="IPR001320">
    <property type="entry name" value="Iontro_rcpt_C"/>
</dbReference>
<sequence length="861" mass="96465">MPYIFYIFVVLLLMLSTKGGASVRRYNCSVHRNAVTSIGAVIDGSARVGKEQIIAMKIAVRDIYRDSCSQIALHVRDSSESSVHATAIASKIISDKRVEVLLGTFSLSEAVFLSEIHKNFLGTPIVLLTPTAMSPPLVPPPSNLLQLSHNFSIHMQCLSAIIGYFRWRKVTVIYERSNLFPMDSALLAVLSDSLRSIDAIIEHQVAFPPISSLSDPEKTIEQELDKLRSGGNRVFVLLHSSLQLATCLFQKASEMGMIEKGFVWIISDEIASLLDSVDSSVIASMQGVVGYKTNILDISKSYKDFEVKFKQRYIAKFPYDHGNPNPTLFALRAYDIIHAISKGKNAATKSNSKELFLNLLLSNFEGLSGNVRFRNGELGKLPNFQIINVVGKSYRVLAFWSSEFGFSKKLPSQNDHVMLVELGPIYWPGGEQEVPTGWNITATNAKPLRIGVPASGAFHLVNVSIVDNRTSITGFVIDVFNASLKYLPYNLPFELVPFSGKYDEMVHQIHQGVFDAAVGDILIVEERYHWADFSQPFVKSGMNMIVTVKEDKTKEMWIFTMVFEKKMWVLVLSMGLFIGFVVWLVERRRNPEFVGGSVLQQLGTVFWYSFTLLFFAQKESPRSNLSKMVLVPWYFLVLMLTIYFQAALTSLMTVSQLLPSVKDVESLRRENAVVGCNRNSFVCTYLVDVLHFKPENIKQMPSVEDYPLAFENGEIKAAFFVTLHAKVFLTKYCRGYTLAGPTYNFGGFGFAFHKGSVLSSDMSQAILKATERGEIEGLQQDMFARYKCSTSTINNSTTFVGPKPFYGLFCISGCIAVVALLVIVIPSVEQQWQLLSVVKETMIRSSSWVSMMVSRHRTGFR</sequence>
<evidence type="ECO:0000259" key="16">
    <source>
        <dbReference type="SMART" id="SM00079"/>
    </source>
</evidence>
<keyword evidence="7 13" id="KW-0406">Ion transport</keyword>
<evidence type="ECO:0000256" key="5">
    <source>
        <dbReference type="ARBA" id="ARBA00022729"/>
    </source>
</evidence>
<evidence type="ECO:0000256" key="2">
    <source>
        <dbReference type="ARBA" id="ARBA00008685"/>
    </source>
</evidence>
<dbReference type="InterPro" id="IPR015683">
    <property type="entry name" value="Ionotropic_Glu_rcpt"/>
</dbReference>
<dbReference type="Pfam" id="PF00060">
    <property type="entry name" value="Lig_chan"/>
    <property type="match status" value="1"/>
</dbReference>
<evidence type="ECO:0000256" key="6">
    <source>
        <dbReference type="ARBA" id="ARBA00022989"/>
    </source>
</evidence>
<dbReference type="Pfam" id="PF01094">
    <property type="entry name" value="ANF_receptor"/>
    <property type="match status" value="1"/>
</dbReference>
<evidence type="ECO:0000313" key="18">
    <source>
        <dbReference type="RefSeq" id="XP_056693886.1"/>
    </source>
</evidence>
<dbReference type="GeneID" id="110783565"/>
<feature type="chain" id="PRO_5047000901" description="Glutamate receptor" evidence="15">
    <location>
        <begin position="22"/>
        <end position="861"/>
    </location>
</feature>
<comment type="subcellular location">
    <subcellularLocation>
        <location evidence="1">Membrane</location>
        <topology evidence="1">Multi-pass membrane protein</topology>
    </subcellularLocation>
</comment>
<dbReference type="InterPro" id="IPR001828">
    <property type="entry name" value="ANF_lig-bd_rcpt"/>
</dbReference>
<keyword evidence="5 15" id="KW-0732">Signal</keyword>
<keyword evidence="4 14" id="KW-0812">Transmembrane</keyword>
<feature type="transmembrane region" description="Helical" evidence="14">
    <location>
        <begin position="805"/>
        <end position="825"/>
    </location>
</feature>
<evidence type="ECO:0000256" key="14">
    <source>
        <dbReference type="SAM" id="Phobius"/>
    </source>
</evidence>
<evidence type="ECO:0000256" key="9">
    <source>
        <dbReference type="ARBA" id="ARBA00023170"/>
    </source>
</evidence>
<evidence type="ECO:0000313" key="17">
    <source>
        <dbReference type="Proteomes" id="UP000813463"/>
    </source>
</evidence>
<evidence type="ECO:0000256" key="7">
    <source>
        <dbReference type="ARBA" id="ARBA00023065"/>
    </source>
</evidence>
<evidence type="ECO:0000256" key="12">
    <source>
        <dbReference type="ARBA" id="ARBA00023303"/>
    </source>
</evidence>
<reference evidence="18" key="2">
    <citation type="submission" date="2025-08" db="UniProtKB">
        <authorList>
            <consortium name="RefSeq"/>
        </authorList>
    </citation>
    <scope>IDENTIFICATION</scope>
    <source>
        <tissue evidence="18">Leaf</tissue>
    </source>
</reference>
<dbReference type="CDD" id="cd19990">
    <property type="entry name" value="PBP1_GABAb_receptor_plant"/>
    <property type="match status" value="1"/>
</dbReference>
<reference evidence="17" key="1">
    <citation type="journal article" date="2021" name="Nat. Commun.">
        <title>Genomic analyses provide insights into spinach domestication and the genetic basis of agronomic traits.</title>
        <authorList>
            <person name="Cai X."/>
            <person name="Sun X."/>
            <person name="Xu C."/>
            <person name="Sun H."/>
            <person name="Wang X."/>
            <person name="Ge C."/>
            <person name="Zhang Z."/>
            <person name="Wang Q."/>
            <person name="Fei Z."/>
            <person name="Jiao C."/>
            <person name="Wang Q."/>
        </authorList>
    </citation>
    <scope>NUCLEOTIDE SEQUENCE [LARGE SCALE GENOMIC DNA]</scope>
    <source>
        <strain evidence="17">cv. Varoflay</strain>
    </source>
</reference>
<keyword evidence="12 13" id="KW-0407">Ion channel</keyword>
<dbReference type="PIRSF" id="PIRSF037090">
    <property type="entry name" value="Iontro_Glu-like_rcpt_pln"/>
    <property type="match status" value="1"/>
</dbReference>
<dbReference type="SMART" id="SM00079">
    <property type="entry name" value="PBPe"/>
    <property type="match status" value="1"/>
</dbReference>
<dbReference type="SUPFAM" id="SSF53822">
    <property type="entry name" value="Periplasmic binding protein-like I"/>
    <property type="match status" value="1"/>
</dbReference>
<evidence type="ECO:0000256" key="13">
    <source>
        <dbReference type="PIRNR" id="PIRNR037090"/>
    </source>
</evidence>
<keyword evidence="9 13" id="KW-0675">Receptor</keyword>
<name>A0ABM3RE46_SPIOL</name>
<proteinExistence type="inferred from homology"/>
<gene>
    <name evidence="18" type="primary">LOC110783565</name>
</gene>
<keyword evidence="11 13" id="KW-1071">Ligand-gated ion channel</keyword>
<keyword evidence="17" id="KW-1185">Reference proteome</keyword>
<organism evidence="17 18">
    <name type="scientific">Spinacia oleracea</name>
    <name type="common">Spinach</name>
    <dbReference type="NCBI Taxonomy" id="3562"/>
    <lineage>
        <taxon>Eukaryota</taxon>
        <taxon>Viridiplantae</taxon>
        <taxon>Streptophyta</taxon>
        <taxon>Embryophyta</taxon>
        <taxon>Tracheophyta</taxon>
        <taxon>Spermatophyta</taxon>
        <taxon>Magnoliopsida</taxon>
        <taxon>eudicotyledons</taxon>
        <taxon>Gunneridae</taxon>
        <taxon>Pentapetalae</taxon>
        <taxon>Caryophyllales</taxon>
        <taxon>Chenopodiaceae</taxon>
        <taxon>Chenopodioideae</taxon>
        <taxon>Anserineae</taxon>
        <taxon>Spinacia</taxon>
    </lineage>
</organism>
<dbReference type="InterPro" id="IPR028082">
    <property type="entry name" value="Peripla_BP_I"/>
</dbReference>
<keyword evidence="3 13" id="KW-0813">Transport</keyword>
<protein>
    <recommendedName>
        <fullName evidence="13">Glutamate receptor</fullName>
    </recommendedName>
</protein>
<feature type="domain" description="Ionotropic glutamate receptor C-terminal" evidence="16">
    <location>
        <begin position="449"/>
        <end position="785"/>
    </location>
</feature>
<dbReference type="CDD" id="cd13686">
    <property type="entry name" value="GluR_Plant"/>
    <property type="match status" value="1"/>
</dbReference>
<dbReference type="Gene3D" id="1.10.287.70">
    <property type="match status" value="1"/>
</dbReference>
<dbReference type="Proteomes" id="UP000813463">
    <property type="component" value="Chromosome 2"/>
</dbReference>
<evidence type="ECO:0000256" key="4">
    <source>
        <dbReference type="ARBA" id="ARBA00022692"/>
    </source>
</evidence>
<comment type="similarity">
    <text evidence="2 13">Belongs to the glutamate-gated ion channel (TC 1.A.10.1) family.</text>
</comment>